<evidence type="ECO:0000259" key="10">
    <source>
        <dbReference type="PROSITE" id="PS50240"/>
    </source>
</evidence>
<keyword evidence="1 8" id="KW-0645">Protease</keyword>
<keyword evidence="12" id="KW-1185">Reference proteome</keyword>
<evidence type="ECO:0000256" key="2">
    <source>
        <dbReference type="ARBA" id="ARBA00022729"/>
    </source>
</evidence>
<evidence type="ECO:0000256" key="4">
    <source>
        <dbReference type="ARBA" id="ARBA00022825"/>
    </source>
</evidence>
<gene>
    <name evidence="11" type="ORF">CHIRRI_LOCUS11168</name>
</gene>
<evidence type="ECO:0000313" key="12">
    <source>
        <dbReference type="Proteomes" id="UP001153620"/>
    </source>
</evidence>
<dbReference type="PROSITE" id="PS00134">
    <property type="entry name" value="TRYPSIN_HIS"/>
    <property type="match status" value="1"/>
</dbReference>
<evidence type="ECO:0000256" key="7">
    <source>
        <dbReference type="ARBA" id="ARBA00024195"/>
    </source>
</evidence>
<name>A0A9N9S255_9DIPT</name>
<dbReference type="PANTHER" id="PTHR24260:SF145">
    <property type="entry name" value="FI17609P1-RELATED"/>
    <property type="match status" value="1"/>
</dbReference>
<dbReference type="AlphaFoldDB" id="A0A9N9S255"/>
<organism evidence="11 12">
    <name type="scientific">Chironomus riparius</name>
    <dbReference type="NCBI Taxonomy" id="315576"/>
    <lineage>
        <taxon>Eukaryota</taxon>
        <taxon>Metazoa</taxon>
        <taxon>Ecdysozoa</taxon>
        <taxon>Arthropoda</taxon>
        <taxon>Hexapoda</taxon>
        <taxon>Insecta</taxon>
        <taxon>Pterygota</taxon>
        <taxon>Neoptera</taxon>
        <taxon>Endopterygota</taxon>
        <taxon>Diptera</taxon>
        <taxon>Nematocera</taxon>
        <taxon>Chironomoidea</taxon>
        <taxon>Chironomidae</taxon>
        <taxon>Chironominae</taxon>
        <taxon>Chironomus</taxon>
    </lineage>
</organism>
<accession>A0A9N9S255</accession>
<dbReference type="OrthoDB" id="5597713at2759"/>
<protein>
    <recommendedName>
        <fullName evidence="10">Peptidase S1 domain-containing protein</fullName>
    </recommendedName>
</protein>
<dbReference type="Pfam" id="PF00089">
    <property type="entry name" value="Trypsin"/>
    <property type="match status" value="1"/>
</dbReference>
<evidence type="ECO:0000256" key="5">
    <source>
        <dbReference type="ARBA" id="ARBA00023145"/>
    </source>
</evidence>
<dbReference type="InterPro" id="IPR009003">
    <property type="entry name" value="Peptidase_S1_PA"/>
</dbReference>
<proteinExistence type="inferred from homology"/>
<dbReference type="InterPro" id="IPR043504">
    <property type="entry name" value="Peptidase_S1_PA_chymotrypsin"/>
</dbReference>
<evidence type="ECO:0000256" key="6">
    <source>
        <dbReference type="ARBA" id="ARBA00023157"/>
    </source>
</evidence>
<dbReference type="FunFam" id="2.40.10.10:FF:000025">
    <property type="entry name" value="serine proteases 1/2"/>
    <property type="match status" value="1"/>
</dbReference>
<dbReference type="PROSITE" id="PS50240">
    <property type="entry name" value="TRYPSIN_DOM"/>
    <property type="match status" value="1"/>
</dbReference>
<reference evidence="11" key="2">
    <citation type="submission" date="2022-10" db="EMBL/GenBank/DDBJ databases">
        <authorList>
            <consortium name="ENA_rothamsted_submissions"/>
            <consortium name="culmorum"/>
            <person name="King R."/>
        </authorList>
    </citation>
    <scope>NUCLEOTIDE SEQUENCE</scope>
</reference>
<keyword evidence="6" id="KW-1015">Disulfide bond</keyword>
<dbReference type="InterPro" id="IPR018114">
    <property type="entry name" value="TRYPSIN_HIS"/>
</dbReference>
<dbReference type="CDD" id="cd00190">
    <property type="entry name" value="Tryp_SPc"/>
    <property type="match status" value="1"/>
</dbReference>
<dbReference type="EMBL" id="OU895879">
    <property type="protein sequence ID" value="CAG9808326.1"/>
    <property type="molecule type" value="Genomic_DNA"/>
</dbReference>
<evidence type="ECO:0000256" key="8">
    <source>
        <dbReference type="RuleBase" id="RU363034"/>
    </source>
</evidence>
<dbReference type="SMART" id="SM00020">
    <property type="entry name" value="Tryp_SPc"/>
    <property type="match status" value="1"/>
</dbReference>
<evidence type="ECO:0000256" key="3">
    <source>
        <dbReference type="ARBA" id="ARBA00022801"/>
    </source>
</evidence>
<dbReference type="Gene3D" id="2.40.10.10">
    <property type="entry name" value="Trypsin-like serine proteases"/>
    <property type="match status" value="1"/>
</dbReference>
<feature type="signal peptide" evidence="9">
    <location>
        <begin position="1"/>
        <end position="21"/>
    </location>
</feature>
<sequence length="281" mass="30455">MNKLINTLIFGIIFYCSVVDTEVVQVSESDLPLFQRKVQARIVGGTRSGHNQFPYTVSIRAYNGSSTSFCGGSMISSTYILTAAHCTRGFHDFEIGLGSIVLNTPATKIFTYGGAIEHPEFNPSNLNNDIALIKVPIIPSNIPSVTLVLLPRYSQAEKSFVGAQATVSGFGRTSDTSNNVSPFMEYVTLKVIHNKECFDLYGKRIVTDNVLCAKGIDKMYNACLGDSGGPLVAKDGGIHVQIGIVSFVSSRGCAEGDPSGYTRVSKYLKWISSKTGIRIRD</sequence>
<dbReference type="SUPFAM" id="SSF50494">
    <property type="entry name" value="Trypsin-like serine proteases"/>
    <property type="match status" value="1"/>
</dbReference>
<dbReference type="InterPro" id="IPR001254">
    <property type="entry name" value="Trypsin_dom"/>
</dbReference>
<comment type="similarity">
    <text evidence="7">Belongs to the peptidase S1 family. CLIP subfamily.</text>
</comment>
<dbReference type="InterPro" id="IPR033116">
    <property type="entry name" value="TRYPSIN_SER"/>
</dbReference>
<dbReference type="GO" id="GO:0004252">
    <property type="term" value="F:serine-type endopeptidase activity"/>
    <property type="evidence" value="ECO:0007669"/>
    <property type="project" value="InterPro"/>
</dbReference>
<keyword evidence="4 8" id="KW-0720">Serine protease</keyword>
<evidence type="ECO:0000313" key="11">
    <source>
        <dbReference type="EMBL" id="CAG9808326.1"/>
    </source>
</evidence>
<dbReference type="PRINTS" id="PR00722">
    <property type="entry name" value="CHYMOTRYPSIN"/>
</dbReference>
<dbReference type="Proteomes" id="UP001153620">
    <property type="component" value="Chromosome 3"/>
</dbReference>
<dbReference type="GO" id="GO:0006508">
    <property type="term" value="P:proteolysis"/>
    <property type="evidence" value="ECO:0007669"/>
    <property type="project" value="UniProtKB-KW"/>
</dbReference>
<keyword evidence="2 9" id="KW-0732">Signal</keyword>
<dbReference type="PANTHER" id="PTHR24260">
    <property type="match status" value="1"/>
</dbReference>
<evidence type="ECO:0000256" key="9">
    <source>
        <dbReference type="SAM" id="SignalP"/>
    </source>
</evidence>
<dbReference type="InterPro" id="IPR051333">
    <property type="entry name" value="CLIP_Serine_Protease"/>
</dbReference>
<reference evidence="11" key="1">
    <citation type="submission" date="2022-01" db="EMBL/GenBank/DDBJ databases">
        <authorList>
            <person name="King R."/>
        </authorList>
    </citation>
    <scope>NUCLEOTIDE SEQUENCE</scope>
</reference>
<keyword evidence="5" id="KW-0865">Zymogen</keyword>
<dbReference type="PROSITE" id="PS00135">
    <property type="entry name" value="TRYPSIN_SER"/>
    <property type="match status" value="1"/>
</dbReference>
<feature type="chain" id="PRO_5040166344" description="Peptidase S1 domain-containing protein" evidence="9">
    <location>
        <begin position="22"/>
        <end position="281"/>
    </location>
</feature>
<feature type="domain" description="Peptidase S1" evidence="10">
    <location>
        <begin position="42"/>
        <end position="276"/>
    </location>
</feature>
<evidence type="ECO:0000256" key="1">
    <source>
        <dbReference type="ARBA" id="ARBA00022670"/>
    </source>
</evidence>
<keyword evidence="3 8" id="KW-0378">Hydrolase</keyword>
<dbReference type="InterPro" id="IPR001314">
    <property type="entry name" value="Peptidase_S1A"/>
</dbReference>